<dbReference type="Pfam" id="PF12728">
    <property type="entry name" value="HTH_17"/>
    <property type="match status" value="1"/>
</dbReference>
<protein>
    <submittedName>
        <fullName evidence="2">Prophage CP4-57 regulatory</fullName>
    </submittedName>
</protein>
<feature type="domain" description="Helix-turn-helix" evidence="1">
    <location>
        <begin position="20"/>
        <end position="71"/>
    </location>
</feature>
<evidence type="ECO:0000259" key="1">
    <source>
        <dbReference type="Pfam" id="PF12728"/>
    </source>
</evidence>
<dbReference type="SUPFAM" id="SSF46955">
    <property type="entry name" value="Putative DNA-binding domain"/>
    <property type="match status" value="1"/>
</dbReference>
<sequence>MPARASRTQALASKDHAESMLTIDEVCAELRIPRSTFYEWRTKGLAPKCITLPSRKVRVERSALEAWKAAHRDAE</sequence>
<dbReference type="EMBL" id="CP002801">
    <property type="protein sequence ID" value="AEH08773.1"/>
    <property type="molecule type" value="Genomic_DNA"/>
</dbReference>
<dbReference type="InterPro" id="IPR009061">
    <property type="entry name" value="DNA-bd_dom_put_sf"/>
</dbReference>
<dbReference type="Proteomes" id="UP000001549">
    <property type="component" value="Chromosome"/>
</dbReference>
<reference evidence="2 3" key="1">
    <citation type="submission" date="2011-05" db="EMBL/GenBank/DDBJ databases">
        <title>Complete sequence of chromosome of Frankia symbiont of Datisca glomerata.</title>
        <authorList>
            <consortium name="US DOE Joint Genome Institute"/>
            <person name="Lucas S."/>
            <person name="Han J."/>
            <person name="Lapidus A."/>
            <person name="Cheng J.-F."/>
            <person name="Goodwin L."/>
            <person name="Pitluck S."/>
            <person name="Peters L."/>
            <person name="Mikhailova N."/>
            <person name="Chertkov O."/>
            <person name="Teshima H."/>
            <person name="Han C."/>
            <person name="Tapia R."/>
            <person name="Land M."/>
            <person name="Hauser L."/>
            <person name="Kyrpides N."/>
            <person name="Ivanova N."/>
            <person name="Pagani I."/>
            <person name="Berry A."/>
            <person name="Pawlowski K."/>
            <person name="Persson T."/>
            <person name="Vanden Heuvel B."/>
            <person name="Benson D."/>
            <person name="Woyke T."/>
        </authorList>
    </citation>
    <scope>NUCLEOTIDE SEQUENCE [LARGE SCALE GENOMIC DNA]</scope>
    <source>
        <strain evidence="3">4085684</strain>
    </source>
</reference>
<dbReference type="HOGENOM" id="CLU_140176_13_0_11"/>
<dbReference type="AlphaFoldDB" id="F8B0E5"/>
<keyword evidence="3" id="KW-1185">Reference proteome</keyword>
<name>F8B0E5_9ACTN</name>
<accession>F8B0E5</accession>
<evidence type="ECO:0000313" key="3">
    <source>
        <dbReference type="Proteomes" id="UP000001549"/>
    </source>
</evidence>
<gene>
    <name evidence="2" type="ordered locus">FsymDg_1288</name>
</gene>
<dbReference type="KEGG" id="fsy:FsymDg_1288"/>
<proteinExistence type="predicted"/>
<evidence type="ECO:0000313" key="2">
    <source>
        <dbReference type="EMBL" id="AEH08773.1"/>
    </source>
</evidence>
<dbReference type="eggNOG" id="COG3311">
    <property type="taxonomic scope" value="Bacteria"/>
</dbReference>
<organism evidence="2 3">
    <name type="scientific">Candidatus Protofrankia datiscae</name>
    <dbReference type="NCBI Taxonomy" id="2716812"/>
    <lineage>
        <taxon>Bacteria</taxon>
        <taxon>Bacillati</taxon>
        <taxon>Actinomycetota</taxon>
        <taxon>Actinomycetes</taxon>
        <taxon>Frankiales</taxon>
        <taxon>Frankiaceae</taxon>
        <taxon>Protofrankia</taxon>
    </lineage>
</organism>
<dbReference type="STRING" id="656024.FsymDg_1288"/>
<dbReference type="InterPro" id="IPR041657">
    <property type="entry name" value="HTH_17"/>
</dbReference>